<proteinExistence type="predicted"/>
<comment type="caution">
    <text evidence="1">The sequence shown here is derived from an EMBL/GenBank/DDBJ whole genome shotgun (WGS) entry which is preliminary data.</text>
</comment>
<accession>A0A1F8B9X3</accession>
<name>A0A1F8B9X3_9BACT</name>
<evidence type="ECO:0000313" key="2">
    <source>
        <dbReference type="Proteomes" id="UP000177501"/>
    </source>
</evidence>
<dbReference type="CDD" id="cd02440">
    <property type="entry name" value="AdoMet_MTases"/>
    <property type="match status" value="1"/>
</dbReference>
<protein>
    <submittedName>
        <fullName evidence="1">Uncharacterized protein</fullName>
    </submittedName>
</protein>
<dbReference type="InterPro" id="IPR029063">
    <property type="entry name" value="SAM-dependent_MTases_sf"/>
</dbReference>
<dbReference type="EMBL" id="MGHA01000015">
    <property type="protein sequence ID" value="OGM60846.1"/>
    <property type="molecule type" value="Genomic_DNA"/>
</dbReference>
<organism evidence="1 2">
    <name type="scientific">Candidatus Woesebacteria bacterium RIFCSPLOWO2_01_FULL_37_19</name>
    <dbReference type="NCBI Taxonomy" id="1802514"/>
    <lineage>
        <taxon>Bacteria</taxon>
        <taxon>Candidatus Woeseibacteriota</taxon>
    </lineage>
</organism>
<dbReference type="STRING" id="1802514.A2955_02295"/>
<sequence length="265" mass="31001">MSRRIKPIRTLNPFELEKVRSTFAKNKSYDRLIKTYQKQFPEIPNWNTSELWDRLNIKFSNKLKDNPMARDRLNTVSNLLDKIKGRILNVGFGSADLEEIFFRKSRVGVSWYGIDISPLSVDLASKRFPNLKFDLGNLNNLKSANNFFDCIIILEVLEHIPPNEIFACLKRVYKVLKRKGKLIISIPLNENLQKMFKTGLNPNAHVRVYTPDLIEAELHISGFRILWKKNLYAFHSNYYIKSLLVNLIFKTYRHPNNFIIVAGKK</sequence>
<dbReference type="Pfam" id="PF13489">
    <property type="entry name" value="Methyltransf_23"/>
    <property type="match status" value="1"/>
</dbReference>
<dbReference type="SUPFAM" id="SSF53335">
    <property type="entry name" value="S-adenosyl-L-methionine-dependent methyltransferases"/>
    <property type="match status" value="1"/>
</dbReference>
<gene>
    <name evidence="1" type="ORF">A2955_02295</name>
</gene>
<dbReference type="AlphaFoldDB" id="A0A1F8B9X3"/>
<dbReference type="Proteomes" id="UP000177501">
    <property type="component" value="Unassembled WGS sequence"/>
</dbReference>
<dbReference type="PANTHER" id="PTHR43861">
    <property type="entry name" value="TRANS-ACONITATE 2-METHYLTRANSFERASE-RELATED"/>
    <property type="match status" value="1"/>
</dbReference>
<evidence type="ECO:0000313" key="1">
    <source>
        <dbReference type="EMBL" id="OGM60846.1"/>
    </source>
</evidence>
<reference evidence="1 2" key="1">
    <citation type="journal article" date="2016" name="Nat. Commun.">
        <title>Thousands of microbial genomes shed light on interconnected biogeochemical processes in an aquifer system.</title>
        <authorList>
            <person name="Anantharaman K."/>
            <person name="Brown C.T."/>
            <person name="Hug L.A."/>
            <person name="Sharon I."/>
            <person name="Castelle C.J."/>
            <person name="Probst A.J."/>
            <person name="Thomas B.C."/>
            <person name="Singh A."/>
            <person name="Wilkins M.J."/>
            <person name="Karaoz U."/>
            <person name="Brodie E.L."/>
            <person name="Williams K.H."/>
            <person name="Hubbard S.S."/>
            <person name="Banfield J.F."/>
        </authorList>
    </citation>
    <scope>NUCLEOTIDE SEQUENCE [LARGE SCALE GENOMIC DNA]</scope>
</reference>
<dbReference type="Gene3D" id="3.40.50.150">
    <property type="entry name" value="Vaccinia Virus protein VP39"/>
    <property type="match status" value="1"/>
</dbReference>